<name>C5KYC1_PERM5</name>
<evidence type="ECO:0000256" key="1">
    <source>
        <dbReference type="SAM" id="MobiDB-lite"/>
    </source>
</evidence>
<proteinExistence type="predicted"/>
<dbReference type="GeneID" id="9038457"/>
<reference evidence="2 3" key="1">
    <citation type="submission" date="2008-07" db="EMBL/GenBank/DDBJ databases">
        <authorList>
            <person name="El-Sayed N."/>
            <person name="Caler E."/>
            <person name="Inman J."/>
            <person name="Amedeo P."/>
            <person name="Hass B."/>
            <person name="Wortman J."/>
        </authorList>
    </citation>
    <scope>NUCLEOTIDE SEQUENCE [LARGE SCALE GENOMIC DNA]</scope>
    <source>
        <strain evidence="3">ATCC 50983 / TXsc</strain>
    </source>
</reference>
<organism evidence="3">
    <name type="scientific">Perkinsus marinus (strain ATCC 50983 / TXsc)</name>
    <dbReference type="NCBI Taxonomy" id="423536"/>
    <lineage>
        <taxon>Eukaryota</taxon>
        <taxon>Sar</taxon>
        <taxon>Alveolata</taxon>
        <taxon>Perkinsozoa</taxon>
        <taxon>Perkinsea</taxon>
        <taxon>Perkinsida</taxon>
        <taxon>Perkinsidae</taxon>
        <taxon>Perkinsus</taxon>
    </lineage>
</organism>
<keyword evidence="3" id="KW-1185">Reference proteome</keyword>
<dbReference type="AlphaFoldDB" id="C5KYC1"/>
<dbReference type="RefSeq" id="XP_002778703.1">
    <property type="nucleotide sequence ID" value="XM_002778657.1"/>
</dbReference>
<dbReference type="InParanoid" id="C5KYC1"/>
<protein>
    <submittedName>
        <fullName evidence="2">Uncharacterized protein</fullName>
    </submittedName>
</protein>
<sequence length="263" mass="28728">MGAHGSRESQRPKAFTKGGGDVVVSMSKPMMLDTPRRSEDDSKGLREVNPTWTLFIILQVHDAGHSGALEKTFKIMQLPLTDLAVFVNVDSIFRVSLYAARDKETVQKLLDTDDYLSNLEELPVMPTGTERTLKSFASDDSEPASPATSTRSSQMYADAYLAGECVVPVRAVGERFGSGMVMQWIALDSKGLRTDGCLEGDGCTQVAKGSRSLTSSPNRDCILASLREYKALSVDCVRQAMVIDSYEQFCDFAAAIMSRDVEA</sequence>
<feature type="region of interest" description="Disordered" evidence="1">
    <location>
        <begin position="1"/>
        <end position="21"/>
    </location>
</feature>
<dbReference type="OrthoDB" id="10502943at2759"/>
<feature type="compositionally biased region" description="Basic and acidic residues" evidence="1">
    <location>
        <begin position="1"/>
        <end position="11"/>
    </location>
</feature>
<gene>
    <name evidence="2" type="ORF">Pmar_PMAR005833</name>
</gene>
<dbReference type="Proteomes" id="UP000007800">
    <property type="component" value="Unassembled WGS sequence"/>
</dbReference>
<accession>C5KYC1</accession>
<dbReference type="EMBL" id="GG677382">
    <property type="protein sequence ID" value="EER10498.1"/>
    <property type="molecule type" value="Genomic_DNA"/>
</dbReference>
<evidence type="ECO:0000313" key="2">
    <source>
        <dbReference type="EMBL" id="EER10498.1"/>
    </source>
</evidence>
<evidence type="ECO:0000313" key="3">
    <source>
        <dbReference type="Proteomes" id="UP000007800"/>
    </source>
</evidence>